<keyword evidence="1" id="KW-1133">Transmembrane helix</keyword>
<feature type="transmembrane region" description="Helical" evidence="1">
    <location>
        <begin position="885"/>
        <end position="905"/>
    </location>
</feature>
<feature type="transmembrane region" description="Helical" evidence="1">
    <location>
        <begin position="640"/>
        <end position="663"/>
    </location>
</feature>
<dbReference type="EMBL" id="DXAM01000140">
    <property type="protein sequence ID" value="HJA05225.1"/>
    <property type="molecule type" value="Genomic_DNA"/>
</dbReference>
<feature type="transmembrane region" description="Helical" evidence="1">
    <location>
        <begin position="506"/>
        <end position="532"/>
    </location>
</feature>
<feature type="transmembrane region" description="Helical" evidence="1">
    <location>
        <begin position="344"/>
        <end position="368"/>
    </location>
</feature>
<keyword evidence="1" id="KW-0472">Membrane</keyword>
<dbReference type="InterPro" id="IPR029044">
    <property type="entry name" value="Nucleotide-diphossugar_trans"/>
</dbReference>
<feature type="transmembrane region" description="Helical" evidence="1">
    <location>
        <begin position="450"/>
        <end position="470"/>
    </location>
</feature>
<dbReference type="GO" id="GO:0016757">
    <property type="term" value="F:glycosyltransferase activity"/>
    <property type="evidence" value="ECO:0007669"/>
    <property type="project" value="UniProtKB-KW"/>
</dbReference>
<keyword evidence="2" id="KW-0328">Glycosyltransferase</keyword>
<evidence type="ECO:0000313" key="3">
    <source>
        <dbReference type="Proteomes" id="UP000824220"/>
    </source>
</evidence>
<gene>
    <name evidence="2" type="ORF">H9800_10255</name>
</gene>
<evidence type="ECO:0000256" key="1">
    <source>
        <dbReference type="SAM" id="Phobius"/>
    </source>
</evidence>
<feature type="transmembrane region" description="Helical" evidence="1">
    <location>
        <begin position="702"/>
        <end position="720"/>
    </location>
</feature>
<dbReference type="SUPFAM" id="SSF53448">
    <property type="entry name" value="Nucleotide-diphospho-sugar transferases"/>
    <property type="match status" value="1"/>
</dbReference>
<keyword evidence="2" id="KW-0808">Transferase</keyword>
<feature type="transmembrane region" description="Helical" evidence="1">
    <location>
        <begin position="544"/>
        <end position="563"/>
    </location>
</feature>
<protein>
    <submittedName>
        <fullName evidence="2">Glycosyltransferase</fullName>
        <ecNumber evidence="2">2.4.-.-</ecNumber>
    </submittedName>
</protein>
<sequence length="929" mass="96481">MPAPVHVVLVTRSSPSAAARIVRALAALDAQTKRADSLTIVVCGDPAPVRQVIDASSATAAVTVAERATFAAAVEAAIDRVPAGSHAWLLDDGSIPEPNALADLTAALERQPSVAVAAPKLVQAADRRRIESFGVTMTTWGRTVELARGEYDQGQHDHADDVLGADARGMLLRHDVVRDLVPDRALAGIDEGLDIGVRARLGGRRLALAPRARIAVWPAHRASLAHAYASRVARLHRRLAYAHPGLVVLQWLLLLPLALWATVMALFAKLPGRVAPEWTAAVTVLVRIPSIVRSRSRVRRFRTGSWTQVDPLRLTRAERRAHQHASDDTRAPVRAPLRFFSGGGAWAVLASLVASVGAFIALLTWPAISGGALLPLRGTVAGLWSDALSGLRPEGIDQVAPADPFSAVVALVGSVWPAAPSYALVLLWLLAVPLAVLGGWFAATRVADGAAARIALALLWGAAPPLWIALAEGRPAAVLVHLLLPWFAFCGAAAHRAWTTAGAASLLLAAVLACAPSLAPAAFVLWTGALIATICLRRRGIARIVWLIVPSLAMFFPLAAAQIDRGTGWALFADPGATEPFAHGQPWSVAAGFVDLSAWPHLLADLGIAAEQTPWVPLLVVPVAVLALIAPATRRTWAAVTALAVAALGSASAVAALGAHLVFANGEPVPVWPGSALSLGWLGLGLAAAVTVDALRRPAVRRLAAAVAVVAVVIAVAPQVTSLHRGATPLASGESTTLPAYVQAEATGDREIGTLVVEPLANGSAEARVVWGASETLGGASTLANSAVAVSGDDEWLADVAASVISGSSDAITGPLADAGVSFVLLRQSGAPRTSDQRVMALTAQASMDQRAGFVRVGETARGVLWRVDGEPSERDGLTGSDSTAAWTVGAAQAAVILAALLLAISTRRTRDEARLAPRTIGDERKDAS</sequence>
<reference evidence="2" key="1">
    <citation type="journal article" date="2021" name="PeerJ">
        <title>Extensive microbial diversity within the chicken gut microbiome revealed by metagenomics and culture.</title>
        <authorList>
            <person name="Gilroy R."/>
            <person name="Ravi A."/>
            <person name="Getino M."/>
            <person name="Pursley I."/>
            <person name="Horton D.L."/>
            <person name="Alikhan N.F."/>
            <person name="Baker D."/>
            <person name="Gharbi K."/>
            <person name="Hall N."/>
            <person name="Watson M."/>
            <person name="Adriaenssens E.M."/>
            <person name="Foster-Nyarko E."/>
            <person name="Jarju S."/>
            <person name="Secka A."/>
            <person name="Antonio M."/>
            <person name="Oren A."/>
            <person name="Chaudhuri R.R."/>
            <person name="La Ragione R."/>
            <person name="Hildebrand F."/>
            <person name="Pallen M.J."/>
        </authorList>
    </citation>
    <scope>NUCLEOTIDE SEQUENCE</scope>
    <source>
        <strain evidence="2">ChiHjej8B7-3636</strain>
    </source>
</reference>
<dbReference type="AlphaFoldDB" id="A0A9D2H8I1"/>
<feature type="transmembrane region" description="Helical" evidence="1">
    <location>
        <begin position="246"/>
        <end position="268"/>
    </location>
</feature>
<organism evidence="2 3">
    <name type="scientific">Candidatus Microbacterium stercoravium</name>
    <dbReference type="NCBI Taxonomy" id="2838697"/>
    <lineage>
        <taxon>Bacteria</taxon>
        <taxon>Bacillati</taxon>
        <taxon>Actinomycetota</taxon>
        <taxon>Actinomycetes</taxon>
        <taxon>Micrococcales</taxon>
        <taxon>Microbacteriaceae</taxon>
        <taxon>Microbacterium</taxon>
    </lineage>
</organism>
<dbReference type="Proteomes" id="UP000824220">
    <property type="component" value="Unassembled WGS sequence"/>
</dbReference>
<feature type="transmembrane region" description="Helical" evidence="1">
    <location>
        <begin position="675"/>
        <end position="695"/>
    </location>
</feature>
<name>A0A9D2H8I1_9MICO</name>
<proteinExistence type="predicted"/>
<dbReference type="EC" id="2.4.-.-" evidence="2"/>
<dbReference type="Pfam" id="PF13641">
    <property type="entry name" value="Glyco_tranf_2_3"/>
    <property type="match status" value="1"/>
</dbReference>
<keyword evidence="1" id="KW-0812">Transmembrane</keyword>
<feature type="transmembrane region" description="Helical" evidence="1">
    <location>
        <begin position="615"/>
        <end position="633"/>
    </location>
</feature>
<dbReference type="Gene3D" id="3.90.550.10">
    <property type="entry name" value="Spore Coat Polysaccharide Biosynthesis Protein SpsA, Chain A"/>
    <property type="match status" value="1"/>
</dbReference>
<evidence type="ECO:0000313" key="2">
    <source>
        <dbReference type="EMBL" id="HJA05225.1"/>
    </source>
</evidence>
<reference evidence="2" key="2">
    <citation type="submission" date="2021-04" db="EMBL/GenBank/DDBJ databases">
        <authorList>
            <person name="Gilroy R."/>
        </authorList>
    </citation>
    <scope>NUCLEOTIDE SEQUENCE</scope>
    <source>
        <strain evidence="2">ChiHjej8B7-3636</strain>
    </source>
</reference>
<comment type="caution">
    <text evidence="2">The sequence shown here is derived from an EMBL/GenBank/DDBJ whole genome shotgun (WGS) entry which is preliminary data.</text>
</comment>
<feature type="transmembrane region" description="Helical" evidence="1">
    <location>
        <begin position="422"/>
        <end position="443"/>
    </location>
</feature>
<accession>A0A9D2H8I1</accession>